<evidence type="ECO:0000313" key="1">
    <source>
        <dbReference type="EMBL" id="ACK80510.1"/>
    </source>
</evidence>
<dbReference type="AlphaFoldDB" id="B7J5Z0"/>
<dbReference type="EMBL" id="CP001219">
    <property type="protein sequence ID" value="ACK80510.1"/>
    <property type="molecule type" value="Genomic_DNA"/>
</dbReference>
<name>B7J5Z0_ACIF2</name>
<dbReference type="HOGENOM" id="CLU_2930551_0_0_6"/>
<organism evidence="1 2">
    <name type="scientific">Acidithiobacillus ferrooxidans (strain ATCC 23270 / DSM 14882 / CIP 104768 / NCIMB 8455)</name>
    <name type="common">Ferrobacillus ferrooxidans (strain ATCC 23270)</name>
    <dbReference type="NCBI Taxonomy" id="243159"/>
    <lineage>
        <taxon>Bacteria</taxon>
        <taxon>Pseudomonadati</taxon>
        <taxon>Pseudomonadota</taxon>
        <taxon>Acidithiobacillia</taxon>
        <taxon>Acidithiobacillales</taxon>
        <taxon>Acidithiobacillaceae</taxon>
        <taxon>Acidithiobacillus</taxon>
    </lineage>
</organism>
<reference evidence="1 2" key="1">
    <citation type="journal article" date="2008" name="BMC Genomics">
        <title>Acidithiobacillus ferrooxidans metabolism: from genome sequence to industrial applications.</title>
        <authorList>
            <person name="Valdes J."/>
            <person name="Pedroso I."/>
            <person name="Quatrini R."/>
            <person name="Dodson R.J."/>
            <person name="Tettelin H."/>
            <person name="Blake R.II."/>
            <person name="Eisen J.A."/>
            <person name="Holmes D.S."/>
        </authorList>
    </citation>
    <scope>NUCLEOTIDE SEQUENCE [LARGE SCALE GENOMIC DNA]</scope>
    <source>
        <strain evidence="2">ATCC 23270 / DSM 14882 / CIP 104768 / NCIMB 8455</strain>
    </source>
</reference>
<keyword evidence="2" id="KW-1185">Reference proteome</keyword>
<evidence type="ECO:0000313" key="2">
    <source>
        <dbReference type="Proteomes" id="UP000001362"/>
    </source>
</evidence>
<dbReference type="PaxDb" id="243159-AFE_0695"/>
<protein>
    <submittedName>
        <fullName evidence="1">Uncharacterized protein</fullName>
    </submittedName>
</protein>
<sequence length="72" mass="7975">MHQCSLMIGRKSMISCFSVHHFTGTFLHRFSLVPVLLQSQQSRAGCIARVTLCHLQMNIMCSVGPDNTIIAA</sequence>
<dbReference type="KEGG" id="afr:AFE_0695"/>
<dbReference type="Proteomes" id="UP000001362">
    <property type="component" value="Chromosome"/>
</dbReference>
<dbReference type="STRING" id="243159.AFE_0695"/>
<proteinExistence type="predicted"/>
<accession>B7J5Z0</accession>
<gene>
    <name evidence="1" type="ordered locus">AFE_0695</name>
</gene>